<name>A0A1H3YS89_9RHOB</name>
<dbReference type="InterPro" id="IPR009389">
    <property type="entry name" value="DUF1045"/>
</dbReference>
<dbReference type="Pfam" id="PF06299">
    <property type="entry name" value="DUF1045"/>
    <property type="match status" value="1"/>
</dbReference>
<protein>
    <submittedName>
        <fullName evidence="1">Putative phosphonate metabolism protein</fullName>
    </submittedName>
</protein>
<dbReference type="NCBIfam" id="TIGR03223">
    <property type="entry name" value="Phn_opern_protn"/>
    <property type="match status" value="1"/>
</dbReference>
<sequence length="233" mass="23900">MKFRRYAVFVTPSPGAFAEAAAAWLGWDAAAGRERRHPALDGLPAPVAEITAAPRRYGFHGTVKAPFALAEGASADDLAQALRAHCAGLAPVRLAGLEVAALGAFVALRPAGETGALSQLAAATVAGLDGFRAPPGAAELARRRAAGLTPAQEALLARWGYPFVMEEFRFHMTLTGPLAADGIDAAREALAAYLAPVLPAPFAIDALTLLGEGEDGRFREILRAPLGGGAGGG</sequence>
<reference evidence="1 2" key="1">
    <citation type="submission" date="2016-10" db="EMBL/GenBank/DDBJ databases">
        <authorList>
            <person name="de Groot N.N."/>
        </authorList>
    </citation>
    <scope>NUCLEOTIDE SEQUENCE [LARGE SCALE GENOMIC DNA]</scope>
    <source>
        <strain evidence="1 2">DSM 15345</strain>
    </source>
</reference>
<gene>
    <name evidence="1" type="ORF">SAMN05444370_103209</name>
</gene>
<dbReference type="EMBL" id="FNQM01000003">
    <property type="protein sequence ID" value="SEA13928.1"/>
    <property type="molecule type" value="Genomic_DNA"/>
</dbReference>
<dbReference type="AlphaFoldDB" id="A0A1H3YS89"/>
<dbReference type="RefSeq" id="WP_093250588.1">
    <property type="nucleotide sequence ID" value="NZ_FNQM01000003.1"/>
</dbReference>
<accession>A0A1H3YS89</accession>
<dbReference type="PIRSF" id="PIRSF033328">
    <property type="entry name" value="Phest_Mll4975"/>
    <property type="match status" value="1"/>
</dbReference>
<dbReference type="OrthoDB" id="4954742at2"/>
<dbReference type="Proteomes" id="UP000198703">
    <property type="component" value="Unassembled WGS sequence"/>
</dbReference>
<evidence type="ECO:0000313" key="2">
    <source>
        <dbReference type="Proteomes" id="UP000198703"/>
    </source>
</evidence>
<dbReference type="Gene3D" id="3.90.1140.10">
    <property type="entry name" value="Cyclic phosphodiesterase"/>
    <property type="match status" value="1"/>
</dbReference>
<organism evidence="1 2">
    <name type="scientific">Rubrimonas cliftonensis</name>
    <dbReference type="NCBI Taxonomy" id="89524"/>
    <lineage>
        <taxon>Bacteria</taxon>
        <taxon>Pseudomonadati</taxon>
        <taxon>Pseudomonadota</taxon>
        <taxon>Alphaproteobacteria</taxon>
        <taxon>Rhodobacterales</taxon>
        <taxon>Paracoccaceae</taxon>
        <taxon>Rubrimonas</taxon>
    </lineage>
</organism>
<dbReference type="STRING" id="89524.SAMN05444370_103209"/>
<evidence type="ECO:0000313" key="1">
    <source>
        <dbReference type="EMBL" id="SEA13928.1"/>
    </source>
</evidence>
<proteinExistence type="predicted"/>
<keyword evidence="2" id="KW-1185">Reference proteome</keyword>